<accession>A0A5B0GYS5</accession>
<evidence type="ECO:0000256" key="1">
    <source>
        <dbReference type="SAM" id="Phobius"/>
    </source>
</evidence>
<dbReference type="Proteomes" id="UP000325273">
    <property type="component" value="Unassembled WGS sequence"/>
</dbReference>
<dbReference type="InterPro" id="IPR002035">
    <property type="entry name" value="VWF_A"/>
</dbReference>
<dbReference type="Pfam" id="PF13519">
    <property type="entry name" value="VWA_2"/>
    <property type="match status" value="1"/>
</dbReference>
<name>A0A5B0GYS5_9BURK</name>
<keyword evidence="1" id="KW-0812">Transmembrane</keyword>
<dbReference type="PROSITE" id="PS50234">
    <property type="entry name" value="VWFA"/>
    <property type="match status" value="1"/>
</dbReference>
<dbReference type="SMART" id="SM00327">
    <property type="entry name" value="VWA"/>
    <property type="match status" value="1"/>
</dbReference>
<comment type="caution">
    <text evidence="3">The sequence shown here is derived from an EMBL/GenBank/DDBJ whole genome shotgun (WGS) entry which is preliminary data.</text>
</comment>
<protein>
    <submittedName>
        <fullName evidence="3">VWA domain-containing protein</fullName>
    </submittedName>
</protein>
<dbReference type="InterPro" id="IPR036465">
    <property type="entry name" value="vWFA_dom_sf"/>
</dbReference>
<feature type="domain" description="VWFA" evidence="2">
    <location>
        <begin position="85"/>
        <end position="283"/>
    </location>
</feature>
<dbReference type="RefSeq" id="WP_149672024.1">
    <property type="nucleotide sequence ID" value="NZ_VTUZ01000015.1"/>
</dbReference>
<gene>
    <name evidence="3" type="ORF">FVF58_22355</name>
</gene>
<proteinExistence type="predicted"/>
<keyword evidence="4" id="KW-1185">Reference proteome</keyword>
<evidence type="ECO:0000259" key="2">
    <source>
        <dbReference type="PROSITE" id="PS50234"/>
    </source>
</evidence>
<dbReference type="SUPFAM" id="SSF53300">
    <property type="entry name" value="vWA-like"/>
    <property type="match status" value="1"/>
</dbReference>
<dbReference type="Gene3D" id="3.40.50.410">
    <property type="entry name" value="von Willebrand factor, type A domain"/>
    <property type="match status" value="1"/>
</dbReference>
<dbReference type="CDD" id="cd00198">
    <property type="entry name" value="vWFA"/>
    <property type="match status" value="1"/>
</dbReference>
<evidence type="ECO:0000313" key="4">
    <source>
        <dbReference type="Proteomes" id="UP000325273"/>
    </source>
</evidence>
<feature type="transmembrane region" description="Helical" evidence="1">
    <location>
        <begin position="302"/>
        <end position="323"/>
    </location>
</feature>
<sequence length="329" mass="35684">MTMALDFAAPWMLALLPLAALPLLPRRSDTLVFSSVAWLPVDRVGRWAGLLARCSGVLAMAGIVVGLAGPGRSQLQVVRTGSGAQILILMDRSASMDEPMASAGVESPGGGDTKNKVARASLTSFVNQRPNDRLAFMMFGTSPVLAMPFTYNHRVIEAAIAATAIGRGMPDTQLDRGMLAAIAQFDGRLSSGRRAIVLVSDGGARLDEAVRRRIQEGLQRNQIALYFIYLRSSVYSPDLNAAVPVGGSSAEAELHRYFLTLKTPYRLFQAGDAKAMMAAVAEINRQQNARTSFVEHLPRQDLSPYCFATALFFSAVLMVLRFFQVRSWA</sequence>
<organism evidence="3 4">
    <name type="scientific">Paraburkholderia panacisoli</name>
    <dbReference type="NCBI Taxonomy" id="2603818"/>
    <lineage>
        <taxon>Bacteria</taxon>
        <taxon>Pseudomonadati</taxon>
        <taxon>Pseudomonadota</taxon>
        <taxon>Betaproteobacteria</taxon>
        <taxon>Burkholderiales</taxon>
        <taxon>Burkholderiaceae</taxon>
        <taxon>Paraburkholderia</taxon>
    </lineage>
</organism>
<keyword evidence="1" id="KW-1133">Transmembrane helix</keyword>
<evidence type="ECO:0000313" key="3">
    <source>
        <dbReference type="EMBL" id="KAA1008097.1"/>
    </source>
</evidence>
<dbReference type="EMBL" id="VTUZ01000015">
    <property type="protein sequence ID" value="KAA1008097.1"/>
    <property type="molecule type" value="Genomic_DNA"/>
</dbReference>
<dbReference type="AlphaFoldDB" id="A0A5B0GYS5"/>
<keyword evidence="1" id="KW-0472">Membrane</keyword>
<reference evidence="3 4" key="1">
    <citation type="submission" date="2019-08" db="EMBL/GenBank/DDBJ databases">
        <title>Paraburkholderia sp. DCY113.</title>
        <authorList>
            <person name="Kang J."/>
        </authorList>
    </citation>
    <scope>NUCLEOTIDE SEQUENCE [LARGE SCALE GENOMIC DNA]</scope>
    <source>
        <strain evidence="3 4">DCY113</strain>
    </source>
</reference>
<feature type="transmembrane region" description="Helical" evidence="1">
    <location>
        <begin position="50"/>
        <end position="69"/>
    </location>
</feature>